<feature type="domain" description="Thioesterase" evidence="3">
    <location>
        <begin position="58"/>
        <end position="133"/>
    </location>
</feature>
<accession>A0A3G9G165</accession>
<dbReference type="InterPro" id="IPR003736">
    <property type="entry name" value="PAAI_dom"/>
</dbReference>
<reference evidence="5" key="1">
    <citation type="journal article" date="2017" name="Biotechnol. Biofuels">
        <title>Evaluation of environmental bacterial communities as a factor affecting the growth of duckweed Lemna minor.</title>
        <authorList>
            <person name="Ishizawa H."/>
            <person name="Kuroda M."/>
            <person name="Morikawa M."/>
            <person name="Ike M."/>
        </authorList>
    </citation>
    <scope>NUCLEOTIDE SEQUENCE [LARGE SCALE GENOMIC DNA]</scope>
    <source>
        <strain evidence="5">M6</strain>
    </source>
</reference>
<dbReference type="AlphaFoldDB" id="A0A3G9G165"/>
<dbReference type="OrthoDB" id="5741080at2"/>
<dbReference type="CDD" id="cd03443">
    <property type="entry name" value="PaaI_thioesterase"/>
    <property type="match status" value="1"/>
</dbReference>
<keyword evidence="2" id="KW-0378">Hydrolase</keyword>
<sequence length="148" mass="15862">MADQPKPLQVEDGDFKGWFLSPFHDDYVNHIGPFYYLPGADGKMQVALKVEQRHLNGGGIMHGGCLLSLADTALYVFALDNLQTSGGVTMQLDAQFLSPGNLGDIVIATGEITRAGQSTIFGRGQIKVGDRMVMTFSGVIKRASKSGA</sequence>
<evidence type="ECO:0000313" key="4">
    <source>
        <dbReference type="EMBL" id="BBF80386.1"/>
    </source>
</evidence>
<dbReference type="PANTHER" id="PTHR21660:SF1">
    <property type="entry name" value="ACYL-COENZYME A THIOESTERASE 13"/>
    <property type="match status" value="1"/>
</dbReference>
<comment type="similarity">
    <text evidence="1">Belongs to the thioesterase PaaI family.</text>
</comment>
<evidence type="ECO:0000259" key="3">
    <source>
        <dbReference type="Pfam" id="PF03061"/>
    </source>
</evidence>
<dbReference type="NCBIfam" id="TIGR00369">
    <property type="entry name" value="unchar_dom_1"/>
    <property type="match status" value="1"/>
</dbReference>
<dbReference type="Proteomes" id="UP000278756">
    <property type="component" value="Chromosome 1"/>
</dbReference>
<dbReference type="InterPro" id="IPR006683">
    <property type="entry name" value="Thioestr_dom"/>
</dbReference>
<organism evidence="4 5">
    <name type="scientific">Asticcacaulis excentricus</name>
    <dbReference type="NCBI Taxonomy" id="78587"/>
    <lineage>
        <taxon>Bacteria</taxon>
        <taxon>Pseudomonadati</taxon>
        <taxon>Pseudomonadota</taxon>
        <taxon>Alphaproteobacteria</taxon>
        <taxon>Caulobacterales</taxon>
        <taxon>Caulobacteraceae</taxon>
        <taxon>Asticcacaulis</taxon>
    </lineage>
</organism>
<dbReference type="Gene3D" id="3.10.129.10">
    <property type="entry name" value="Hotdog Thioesterase"/>
    <property type="match status" value="1"/>
</dbReference>
<dbReference type="InterPro" id="IPR039298">
    <property type="entry name" value="ACOT13"/>
</dbReference>
<dbReference type="EMBL" id="AP018827">
    <property type="protein sequence ID" value="BBF80386.1"/>
    <property type="molecule type" value="Genomic_DNA"/>
</dbReference>
<dbReference type="InterPro" id="IPR029069">
    <property type="entry name" value="HotDog_dom_sf"/>
</dbReference>
<dbReference type="GO" id="GO:0047617">
    <property type="term" value="F:fatty acyl-CoA hydrolase activity"/>
    <property type="evidence" value="ECO:0007669"/>
    <property type="project" value="InterPro"/>
</dbReference>
<dbReference type="Pfam" id="PF03061">
    <property type="entry name" value="4HBT"/>
    <property type="match status" value="1"/>
</dbReference>
<evidence type="ECO:0000313" key="5">
    <source>
        <dbReference type="Proteomes" id="UP000278756"/>
    </source>
</evidence>
<gene>
    <name evidence="4" type="ORF">EM6_0968</name>
</gene>
<evidence type="ECO:0000256" key="2">
    <source>
        <dbReference type="ARBA" id="ARBA00022801"/>
    </source>
</evidence>
<dbReference type="RefSeq" id="WP_126420698.1">
    <property type="nucleotide sequence ID" value="NZ_AP018827.1"/>
</dbReference>
<proteinExistence type="inferred from homology"/>
<name>A0A3G9G165_9CAUL</name>
<reference evidence="5" key="2">
    <citation type="journal article" date="2017" name="Plant Physiol. Biochem.">
        <title>Differential oxidative and antioxidative response of duckweed Lemna minor toward plant growth promoting/inhibiting bacteria.</title>
        <authorList>
            <person name="Ishizawa H."/>
            <person name="Kuroda M."/>
            <person name="Morikawa M."/>
            <person name="Ike M."/>
        </authorList>
    </citation>
    <scope>NUCLEOTIDE SEQUENCE [LARGE SCALE GENOMIC DNA]</scope>
    <source>
        <strain evidence="5">M6</strain>
    </source>
</reference>
<dbReference type="PANTHER" id="PTHR21660">
    <property type="entry name" value="THIOESTERASE SUPERFAMILY MEMBER-RELATED"/>
    <property type="match status" value="1"/>
</dbReference>
<evidence type="ECO:0000256" key="1">
    <source>
        <dbReference type="ARBA" id="ARBA00008324"/>
    </source>
</evidence>
<dbReference type="SUPFAM" id="SSF54637">
    <property type="entry name" value="Thioesterase/thiol ester dehydrase-isomerase"/>
    <property type="match status" value="1"/>
</dbReference>
<protein>
    <submittedName>
        <fullName evidence="4">Phenylacetic acid degradation protein paaI</fullName>
    </submittedName>
</protein>